<proteinExistence type="predicted"/>
<sequence length="97" mass="11525">MKNIILTDVQFNVIQTMLKRGNLHRHSGGWTYDGVEEWEYTDMSGHTHRFPNWHCNLMTLRVLDRNGIVNLDEKNKICKLIADESKLKNIRRKRTCK</sequence>
<reference evidence="1" key="1">
    <citation type="submission" date="2019-08" db="EMBL/GenBank/DDBJ databases">
        <authorList>
            <person name="Kucharzyk K."/>
            <person name="Murdoch R.W."/>
            <person name="Higgins S."/>
            <person name="Loffler F."/>
        </authorList>
    </citation>
    <scope>NUCLEOTIDE SEQUENCE</scope>
</reference>
<gene>
    <name evidence="1" type="ORF">SDC9_46661</name>
</gene>
<evidence type="ECO:0000313" key="1">
    <source>
        <dbReference type="EMBL" id="MPM00437.1"/>
    </source>
</evidence>
<name>A0A644WAA1_9ZZZZ</name>
<protein>
    <submittedName>
        <fullName evidence="1">Uncharacterized protein</fullName>
    </submittedName>
</protein>
<comment type="caution">
    <text evidence="1">The sequence shown here is derived from an EMBL/GenBank/DDBJ whole genome shotgun (WGS) entry which is preliminary data.</text>
</comment>
<accession>A0A644WAA1</accession>
<dbReference type="AlphaFoldDB" id="A0A644WAA1"/>
<organism evidence="1">
    <name type="scientific">bioreactor metagenome</name>
    <dbReference type="NCBI Taxonomy" id="1076179"/>
    <lineage>
        <taxon>unclassified sequences</taxon>
        <taxon>metagenomes</taxon>
        <taxon>ecological metagenomes</taxon>
    </lineage>
</organism>
<dbReference type="EMBL" id="VSSQ01000730">
    <property type="protein sequence ID" value="MPM00437.1"/>
    <property type="molecule type" value="Genomic_DNA"/>
</dbReference>